<sequence>MMEAAAAWRAFVHDLKVETADGPMFAGILVYDTHGDVSYEEGWFCNHVTAEAKRALHPAFADVQMRTHRLNLDNHAFHVVDNVYGNICAVGRHRKMGLLSQRFPMGTVVAVFQWPHTLQTTAPIMAKFGRKLCA</sequence>
<keyword evidence="3" id="KW-1185">Reference proteome</keyword>
<accession>A0A485LLE9</accession>
<reference evidence="2 3" key="1">
    <citation type="submission" date="2019-03" db="EMBL/GenBank/DDBJ databases">
        <authorList>
            <person name="Gaulin E."/>
            <person name="Dumas B."/>
        </authorList>
    </citation>
    <scope>NUCLEOTIDE SEQUENCE [LARGE SCALE GENOMIC DNA]</scope>
    <source>
        <strain evidence="2">CBS 568.67</strain>
    </source>
</reference>
<evidence type="ECO:0000313" key="2">
    <source>
        <dbReference type="EMBL" id="VFT98813.1"/>
    </source>
</evidence>
<dbReference type="OrthoDB" id="58633at2759"/>
<dbReference type="EMBL" id="VJMH01007017">
    <property type="protein sequence ID" value="KAF0686051.1"/>
    <property type="molecule type" value="Genomic_DNA"/>
</dbReference>
<protein>
    <submittedName>
        <fullName evidence="2">Aste57867_22145 protein</fullName>
    </submittedName>
</protein>
<evidence type="ECO:0000313" key="3">
    <source>
        <dbReference type="Proteomes" id="UP000332933"/>
    </source>
</evidence>
<dbReference type="Proteomes" id="UP000332933">
    <property type="component" value="Unassembled WGS sequence"/>
</dbReference>
<organism evidence="2 3">
    <name type="scientific">Aphanomyces stellatus</name>
    <dbReference type="NCBI Taxonomy" id="120398"/>
    <lineage>
        <taxon>Eukaryota</taxon>
        <taxon>Sar</taxon>
        <taxon>Stramenopiles</taxon>
        <taxon>Oomycota</taxon>
        <taxon>Saprolegniomycetes</taxon>
        <taxon>Saprolegniales</taxon>
        <taxon>Verrucalvaceae</taxon>
        <taxon>Aphanomyces</taxon>
    </lineage>
</organism>
<dbReference type="EMBL" id="CAADRA010007043">
    <property type="protein sequence ID" value="VFT98813.1"/>
    <property type="molecule type" value="Genomic_DNA"/>
</dbReference>
<reference evidence="1" key="2">
    <citation type="submission" date="2019-06" db="EMBL/GenBank/DDBJ databases">
        <title>Genomics analysis of Aphanomyces spp. identifies a new class of oomycete effector associated with host adaptation.</title>
        <authorList>
            <person name="Gaulin E."/>
        </authorList>
    </citation>
    <scope>NUCLEOTIDE SEQUENCE</scope>
    <source>
        <strain evidence="1">CBS 578.67</strain>
    </source>
</reference>
<dbReference type="AlphaFoldDB" id="A0A485LLE9"/>
<proteinExistence type="predicted"/>
<evidence type="ECO:0000313" key="1">
    <source>
        <dbReference type="EMBL" id="KAF0686051.1"/>
    </source>
</evidence>
<gene>
    <name evidence="2" type="primary">Aste57867_22145</name>
    <name evidence="1" type="ORF">As57867_022076</name>
    <name evidence="2" type="ORF">ASTE57867_22145</name>
</gene>
<name>A0A485LLE9_9STRA</name>